<sequence length="75" mass="8564">MSAGVPRGKRQVGGMTTSFDTLRVAIDTFFWVAVALVMYLLEYQLYYRFVVVHLLQVFVDLCSVSNISIMILLEQ</sequence>
<dbReference type="PANTHER" id="PTHR21274">
    <property type="entry name" value="MECKELIN"/>
    <property type="match status" value="1"/>
</dbReference>
<dbReference type="GO" id="GO:0036038">
    <property type="term" value="C:MKS complex"/>
    <property type="evidence" value="ECO:0007669"/>
    <property type="project" value="InterPro"/>
</dbReference>
<dbReference type="Proteomes" id="UP001482455">
    <property type="component" value="Unassembled WGS sequence"/>
</dbReference>
<keyword evidence="1" id="KW-1133">Transmembrane helix</keyword>
<gene>
    <name evidence="2" type="ORF">Q4I30_004929</name>
</gene>
<evidence type="ECO:0000256" key="1">
    <source>
        <dbReference type="SAM" id="Phobius"/>
    </source>
</evidence>
<dbReference type="Pfam" id="PF09773">
    <property type="entry name" value="Meckelin"/>
    <property type="match status" value="1"/>
</dbReference>
<dbReference type="EMBL" id="JBAMZL010000029">
    <property type="protein sequence ID" value="KAL0502549.1"/>
    <property type="molecule type" value="Genomic_DNA"/>
</dbReference>
<keyword evidence="1" id="KW-0812">Transmembrane</keyword>
<protein>
    <submittedName>
        <fullName evidence="2">Meckelin (Transmembrane protein 67)</fullName>
    </submittedName>
</protein>
<name>A0AAW3ADN5_9TRYP</name>
<keyword evidence="3" id="KW-1185">Reference proteome</keyword>
<dbReference type="PANTHER" id="PTHR21274:SF0">
    <property type="entry name" value="MECKELIN"/>
    <property type="match status" value="1"/>
</dbReference>
<organism evidence="2 3">
    <name type="scientific">Leishmania utingensis</name>
    <dbReference type="NCBI Taxonomy" id="653362"/>
    <lineage>
        <taxon>Eukaryota</taxon>
        <taxon>Discoba</taxon>
        <taxon>Euglenozoa</taxon>
        <taxon>Kinetoplastea</taxon>
        <taxon>Metakinetoplastina</taxon>
        <taxon>Trypanosomatida</taxon>
        <taxon>Trypanosomatidae</taxon>
        <taxon>Leishmaniinae</taxon>
        <taxon>Leishmania</taxon>
    </lineage>
</organism>
<feature type="transmembrane region" description="Helical" evidence="1">
    <location>
        <begin position="21"/>
        <end position="41"/>
    </location>
</feature>
<evidence type="ECO:0000313" key="2">
    <source>
        <dbReference type="EMBL" id="KAL0502549.1"/>
    </source>
</evidence>
<proteinExistence type="predicted"/>
<dbReference type="InterPro" id="IPR019170">
    <property type="entry name" value="Meckelin"/>
</dbReference>
<accession>A0AAW3ADN5</accession>
<comment type="caution">
    <text evidence="2">The sequence shown here is derived from an EMBL/GenBank/DDBJ whole genome shotgun (WGS) entry which is preliminary data.</text>
</comment>
<dbReference type="GO" id="GO:0060271">
    <property type="term" value="P:cilium assembly"/>
    <property type="evidence" value="ECO:0007669"/>
    <property type="project" value="InterPro"/>
</dbReference>
<evidence type="ECO:0000313" key="3">
    <source>
        <dbReference type="Proteomes" id="UP001482455"/>
    </source>
</evidence>
<keyword evidence="1" id="KW-0472">Membrane</keyword>
<reference evidence="2 3" key="1">
    <citation type="submission" date="2024-02" db="EMBL/GenBank/DDBJ databases">
        <title>FIRST GENOME SEQUENCES OF Leishmania (Viannia) shawi, Leishmania (Viannia) lindenbergi AND Leishmania (Viannia) utingensis.</title>
        <authorList>
            <person name="Resadore F."/>
            <person name="Custodio M.G.F."/>
            <person name="Boite M.C."/>
            <person name="Cupolillo E."/>
            <person name="Ferreira G.E.M."/>
        </authorList>
    </citation>
    <scope>NUCLEOTIDE SEQUENCE [LARGE SCALE GENOMIC DNA]</scope>
    <source>
        <strain evidence="2 3">ITUB/BR/1977/M4964</strain>
    </source>
</reference>
<dbReference type="AlphaFoldDB" id="A0AAW3ADN5"/>
<feature type="transmembrane region" description="Helical" evidence="1">
    <location>
        <begin position="47"/>
        <end position="73"/>
    </location>
</feature>